<feature type="region of interest" description="Disordered" evidence="9">
    <location>
        <begin position="166"/>
        <end position="260"/>
    </location>
</feature>
<feature type="domain" description="Vta1 C-terminal" evidence="11">
    <location>
        <begin position="316"/>
        <end position="352"/>
    </location>
</feature>
<name>A0A9P7B8A9_MAUEX</name>
<dbReference type="OrthoDB" id="391137at2759"/>
<keyword evidence="4" id="KW-0813">Transport</keyword>
<evidence type="ECO:0000256" key="1">
    <source>
        <dbReference type="ARBA" id="ARBA00004481"/>
    </source>
</evidence>
<evidence type="ECO:0000259" key="11">
    <source>
        <dbReference type="Pfam" id="PF18097"/>
    </source>
</evidence>
<evidence type="ECO:0000256" key="5">
    <source>
        <dbReference type="ARBA" id="ARBA00022490"/>
    </source>
</evidence>
<reference evidence="12 13" key="1">
    <citation type="submission" date="2020-11" db="EMBL/GenBank/DDBJ databases">
        <title>Kefir isolates.</title>
        <authorList>
            <person name="Marcisauskas S."/>
            <person name="Kim Y."/>
            <person name="Blasche S."/>
        </authorList>
    </citation>
    <scope>NUCLEOTIDE SEQUENCE [LARGE SCALE GENOMIC DNA]</scope>
    <source>
        <strain evidence="12 13">OG2</strain>
    </source>
</reference>
<feature type="compositionally biased region" description="Polar residues" evidence="9">
    <location>
        <begin position="241"/>
        <end position="260"/>
    </location>
</feature>
<feature type="domain" description="Vta1/callose synthase N-terminal" evidence="10">
    <location>
        <begin position="7"/>
        <end position="163"/>
    </location>
</feature>
<comment type="similarity">
    <text evidence="3">Belongs to the VTA1 family.</text>
</comment>
<dbReference type="GO" id="GO:0032511">
    <property type="term" value="P:late endosome to vacuole transport via multivesicular body sorting pathway"/>
    <property type="evidence" value="ECO:0007669"/>
    <property type="project" value="InterPro"/>
</dbReference>
<comment type="caution">
    <text evidence="12">The sequence shown here is derived from an EMBL/GenBank/DDBJ whole genome shotgun (WGS) entry which is preliminary data.</text>
</comment>
<dbReference type="Proteomes" id="UP000750334">
    <property type="component" value="Unassembled WGS sequence"/>
</dbReference>
<evidence type="ECO:0000259" key="10">
    <source>
        <dbReference type="Pfam" id="PF04652"/>
    </source>
</evidence>
<organism evidence="12 13">
    <name type="scientific">Maudiozyma exigua</name>
    <name type="common">Yeast</name>
    <name type="synonym">Kazachstania exigua</name>
    <dbReference type="NCBI Taxonomy" id="34358"/>
    <lineage>
        <taxon>Eukaryota</taxon>
        <taxon>Fungi</taxon>
        <taxon>Dikarya</taxon>
        <taxon>Ascomycota</taxon>
        <taxon>Saccharomycotina</taxon>
        <taxon>Saccharomycetes</taxon>
        <taxon>Saccharomycetales</taxon>
        <taxon>Saccharomycetaceae</taxon>
        <taxon>Maudiozyma</taxon>
    </lineage>
</organism>
<evidence type="ECO:0000256" key="9">
    <source>
        <dbReference type="SAM" id="MobiDB-lite"/>
    </source>
</evidence>
<keyword evidence="13" id="KW-1185">Reference proteome</keyword>
<dbReference type="InterPro" id="IPR039431">
    <property type="entry name" value="Vta1/CALS_N"/>
</dbReference>
<protein>
    <recommendedName>
        <fullName evidence="14">Vta1 C-terminal domain-containing protein</fullName>
    </recommendedName>
</protein>
<evidence type="ECO:0000256" key="7">
    <source>
        <dbReference type="ARBA" id="ARBA00022927"/>
    </source>
</evidence>
<evidence type="ECO:0008006" key="14">
    <source>
        <dbReference type="Google" id="ProtNLM"/>
    </source>
</evidence>
<dbReference type="InterPro" id="IPR023175">
    <property type="entry name" value="Vta1/CALS_N_sf"/>
</dbReference>
<feature type="compositionally biased region" description="Polar residues" evidence="9">
    <location>
        <begin position="220"/>
        <end position="230"/>
    </location>
</feature>
<dbReference type="Pfam" id="PF04652">
    <property type="entry name" value="Vta1"/>
    <property type="match status" value="1"/>
</dbReference>
<evidence type="ECO:0000256" key="3">
    <source>
        <dbReference type="ARBA" id="ARBA00007895"/>
    </source>
</evidence>
<evidence type="ECO:0000256" key="8">
    <source>
        <dbReference type="ARBA" id="ARBA00023136"/>
    </source>
</evidence>
<dbReference type="AlphaFoldDB" id="A0A9P7B8A9"/>
<dbReference type="InterPro" id="IPR044538">
    <property type="entry name" value="Vta1-like"/>
</dbReference>
<comment type="subcellular location">
    <subcellularLocation>
        <location evidence="2">Cytoplasm</location>
    </subcellularLocation>
    <subcellularLocation>
        <location evidence="1">Endosome membrane</location>
        <topology evidence="1">Peripheral membrane protein</topology>
    </subcellularLocation>
</comment>
<keyword evidence="5" id="KW-0963">Cytoplasm</keyword>
<dbReference type="PANTHER" id="PTHR46009">
    <property type="entry name" value="VACUOLAR PROTEIN SORTING-ASSOCIATED PROTEIN VTA1 HOMOLOG"/>
    <property type="match status" value="1"/>
</dbReference>
<keyword evidence="6" id="KW-0967">Endosome</keyword>
<sequence>MNFNSRLKREIRRAEEFDTAGLGIISYYLRLYIVEILLSRDERTSEETEIASQILDMIENFKKSINELPDDTREKETLLTLVTDDAKAKTYVTNFAMTLYNQQLTRIQSGPWDQDLIGALWCCIDLFNCILHLWSRRDTKTTEALEKRIKYCKVYISKIIKGEIGQGKEDDEQLEQTEGGEELEEQTQEPDEDKGEATENKYENIGITTESETVQDNELDNTSNNEQANDTDNEQNKDTDNASLVSHKSGTTTDSVTNLQDDITKMNLNDTEPAREESASLNEPEFIDSDNEVSVPPNQQTRYSTCELTGMMDRSDRIEKAQKCAKYAISALNYEDIATARDELTKAMDLLNTLF</sequence>
<dbReference type="PANTHER" id="PTHR46009:SF1">
    <property type="entry name" value="VACUOLAR PROTEIN SORTING-ASSOCIATED PROTEIN VTA1 HOMOLOG"/>
    <property type="match status" value="1"/>
</dbReference>
<gene>
    <name evidence="12" type="ORF">C6P45_000637</name>
</gene>
<evidence type="ECO:0000256" key="2">
    <source>
        <dbReference type="ARBA" id="ARBA00004496"/>
    </source>
</evidence>
<keyword evidence="8" id="KW-0472">Membrane</keyword>
<dbReference type="InterPro" id="IPR041212">
    <property type="entry name" value="Vta1_C"/>
</dbReference>
<feature type="compositionally biased region" description="Acidic residues" evidence="9">
    <location>
        <begin position="169"/>
        <end position="194"/>
    </location>
</feature>
<dbReference type="GO" id="GO:0015031">
    <property type="term" value="P:protein transport"/>
    <property type="evidence" value="ECO:0007669"/>
    <property type="project" value="UniProtKB-KW"/>
</dbReference>
<evidence type="ECO:0000313" key="12">
    <source>
        <dbReference type="EMBL" id="KAG0664361.1"/>
    </source>
</evidence>
<evidence type="ECO:0000256" key="6">
    <source>
        <dbReference type="ARBA" id="ARBA00022753"/>
    </source>
</evidence>
<dbReference type="GO" id="GO:0010008">
    <property type="term" value="C:endosome membrane"/>
    <property type="evidence" value="ECO:0007669"/>
    <property type="project" value="UniProtKB-SubCell"/>
</dbReference>
<keyword evidence="7" id="KW-0653">Protein transport</keyword>
<dbReference type="GO" id="GO:0005771">
    <property type="term" value="C:multivesicular body"/>
    <property type="evidence" value="ECO:0007669"/>
    <property type="project" value="TreeGrafter"/>
</dbReference>
<dbReference type="EMBL" id="PUHR01000121">
    <property type="protein sequence ID" value="KAG0664361.1"/>
    <property type="molecule type" value="Genomic_DNA"/>
</dbReference>
<dbReference type="Gene3D" id="1.20.5.420">
    <property type="entry name" value="Immunoglobulin FC, subunit C"/>
    <property type="match status" value="1"/>
</dbReference>
<dbReference type="Pfam" id="PF18097">
    <property type="entry name" value="Vta1_C"/>
    <property type="match status" value="1"/>
</dbReference>
<evidence type="ECO:0000256" key="4">
    <source>
        <dbReference type="ARBA" id="ARBA00022448"/>
    </source>
</evidence>
<dbReference type="Gene3D" id="1.25.40.270">
    <property type="entry name" value="Vacuolar protein sorting-associated protein vta1"/>
    <property type="match status" value="1"/>
</dbReference>
<evidence type="ECO:0000313" key="13">
    <source>
        <dbReference type="Proteomes" id="UP000750334"/>
    </source>
</evidence>
<accession>A0A9P7B8A9</accession>
<proteinExistence type="inferred from homology"/>